<keyword evidence="3" id="KW-0378">Hydrolase</keyword>
<keyword evidence="4" id="KW-0269">Exonuclease</keyword>
<gene>
    <name evidence="7" type="primary">xseA</name>
    <name evidence="7" type="ORF">DK846_16370</name>
</gene>
<keyword evidence="1" id="KW-0963">Cytoplasm</keyword>
<organism evidence="7 8">
    <name type="scientific">Methanospirillum lacunae</name>
    <dbReference type="NCBI Taxonomy" id="668570"/>
    <lineage>
        <taxon>Archaea</taxon>
        <taxon>Methanobacteriati</taxon>
        <taxon>Methanobacteriota</taxon>
        <taxon>Stenosarchaea group</taxon>
        <taxon>Methanomicrobia</taxon>
        <taxon>Methanomicrobiales</taxon>
        <taxon>Methanospirillaceae</taxon>
        <taxon>Methanospirillum</taxon>
    </lineage>
</organism>
<dbReference type="GO" id="GO:0008855">
    <property type="term" value="F:exodeoxyribonuclease VII activity"/>
    <property type="evidence" value="ECO:0007669"/>
    <property type="project" value="InterPro"/>
</dbReference>
<evidence type="ECO:0000256" key="3">
    <source>
        <dbReference type="ARBA" id="ARBA00022801"/>
    </source>
</evidence>
<feature type="domain" description="Exonuclease VII large subunit C-terminal" evidence="5">
    <location>
        <begin position="152"/>
        <end position="466"/>
    </location>
</feature>
<dbReference type="InterPro" id="IPR020579">
    <property type="entry name" value="Exonuc_VII_lsu_C"/>
</dbReference>
<feature type="domain" description="OB-fold nucleic acid binding" evidence="6">
    <location>
        <begin position="32"/>
        <end position="128"/>
    </location>
</feature>
<proteinExistence type="inferred from homology"/>
<dbReference type="GO" id="GO:0003676">
    <property type="term" value="F:nucleic acid binding"/>
    <property type="evidence" value="ECO:0007669"/>
    <property type="project" value="InterPro"/>
</dbReference>
<accession>A0A2V2N426</accession>
<comment type="caution">
    <text evidence="7">The sequence shown here is derived from an EMBL/GenBank/DDBJ whole genome shotgun (WGS) entry which is preliminary data.</text>
</comment>
<reference evidence="7 8" key="1">
    <citation type="submission" date="2018-05" db="EMBL/GenBank/DDBJ databases">
        <title>Draft genome of Methanospirillum lacunae Ki8-1.</title>
        <authorList>
            <person name="Dueholm M.S."/>
            <person name="Nielsen P.H."/>
            <person name="Bakmann L.F."/>
            <person name="Otzen D.E."/>
        </authorList>
    </citation>
    <scope>NUCLEOTIDE SEQUENCE [LARGE SCALE GENOMIC DNA]</scope>
    <source>
        <strain evidence="7 8">Ki8-1</strain>
    </source>
</reference>
<dbReference type="Pfam" id="PF02601">
    <property type="entry name" value="Exonuc_VII_L"/>
    <property type="match status" value="1"/>
</dbReference>
<keyword evidence="8" id="KW-1185">Reference proteome</keyword>
<dbReference type="PANTHER" id="PTHR30008:SF0">
    <property type="entry name" value="EXODEOXYRIBONUCLEASE 7 LARGE SUBUNIT"/>
    <property type="match status" value="1"/>
</dbReference>
<dbReference type="Proteomes" id="UP000245657">
    <property type="component" value="Unassembled WGS sequence"/>
</dbReference>
<dbReference type="GO" id="GO:0006308">
    <property type="term" value="P:DNA catabolic process"/>
    <property type="evidence" value="ECO:0007669"/>
    <property type="project" value="InterPro"/>
</dbReference>
<dbReference type="NCBIfam" id="TIGR00237">
    <property type="entry name" value="xseA"/>
    <property type="match status" value="1"/>
</dbReference>
<evidence type="ECO:0000259" key="5">
    <source>
        <dbReference type="Pfam" id="PF02601"/>
    </source>
</evidence>
<evidence type="ECO:0000256" key="1">
    <source>
        <dbReference type="ARBA" id="ARBA00022490"/>
    </source>
</evidence>
<dbReference type="AlphaFoldDB" id="A0A2V2N426"/>
<dbReference type="GO" id="GO:0009318">
    <property type="term" value="C:exodeoxyribonuclease VII complex"/>
    <property type="evidence" value="ECO:0007669"/>
    <property type="project" value="InterPro"/>
</dbReference>
<dbReference type="EMBL" id="QGMY01000017">
    <property type="protein sequence ID" value="PWR70003.1"/>
    <property type="molecule type" value="Genomic_DNA"/>
</dbReference>
<evidence type="ECO:0000256" key="2">
    <source>
        <dbReference type="ARBA" id="ARBA00022722"/>
    </source>
</evidence>
<dbReference type="InterPro" id="IPR025824">
    <property type="entry name" value="OB-fold_nuc-bd_dom"/>
</dbReference>
<evidence type="ECO:0000259" key="6">
    <source>
        <dbReference type="Pfam" id="PF13742"/>
    </source>
</evidence>
<evidence type="ECO:0000313" key="8">
    <source>
        <dbReference type="Proteomes" id="UP000245657"/>
    </source>
</evidence>
<keyword evidence="2" id="KW-0540">Nuclease</keyword>
<dbReference type="InterPro" id="IPR003753">
    <property type="entry name" value="Exonuc_VII_L"/>
</dbReference>
<dbReference type="Pfam" id="PF13742">
    <property type="entry name" value="tRNA_anti_2"/>
    <property type="match status" value="1"/>
</dbReference>
<dbReference type="PANTHER" id="PTHR30008">
    <property type="entry name" value="EXODEOXYRIBONUCLEASE 7 LARGE SUBUNIT"/>
    <property type="match status" value="1"/>
</dbReference>
<sequence>MIIYTGGNNRSVKMDQLTLDSWGTSPKPAVMRVSEVTAVITSLLDTPELTNIRVTGEITNFKRHGSGHLYFSLSERQGEKEFVIRCTIWKTAAKYLPWKPEDGMIVEAFGSINHYERSGQYNLIVTQMWQSGAGEKALLIERWKRELGLKGYFSPERKRPLPDYPTKIGVVTSETGAVIHDIQNVLSCRFPVEIILSPTAVQGPTAHDEIAAAIRRVAPMVDLVIVGRGGGSYEDLFAFNNPAVVEAIATCPVPVIAAIGHEVDVTLADLAADVRASTPSHAAELAVKDRKSELEMISQIRGRIFRRLLTRVEQADEELNDLRDRLSPVRMNRTLADRRQYLVDITDRMNNLSDLSLGRFRVQVRELNARLEARNPSGILMREIPERRIRIADLNEQLCRGADTFLARYRAEIESLSKILEARSPYAAARDGYCIVFKDGKTVSSARVLSEGEMVDLRFRDGSASAVIDQVKPHEEV</sequence>
<dbReference type="CDD" id="cd04489">
    <property type="entry name" value="ExoVII_LU_OBF"/>
    <property type="match status" value="1"/>
</dbReference>
<evidence type="ECO:0000313" key="7">
    <source>
        <dbReference type="EMBL" id="PWR70003.1"/>
    </source>
</evidence>
<protein>
    <submittedName>
        <fullName evidence="7">Exodeoxyribonuclease VII large subunit</fullName>
    </submittedName>
</protein>
<evidence type="ECO:0000256" key="4">
    <source>
        <dbReference type="ARBA" id="ARBA00022839"/>
    </source>
</evidence>
<name>A0A2V2N426_9EURY</name>
<dbReference type="HAMAP" id="MF_00378">
    <property type="entry name" value="Exonuc_7_L"/>
    <property type="match status" value="1"/>
</dbReference>